<dbReference type="AlphaFoldDB" id="A0A2I1C1G1"/>
<dbReference type="EMBL" id="MSZS01000006">
    <property type="protein sequence ID" value="PKX91477.1"/>
    <property type="molecule type" value="Genomic_DNA"/>
</dbReference>
<proteinExistence type="predicted"/>
<reference evidence="4" key="1">
    <citation type="journal article" date="2018" name="Proc. Natl. Acad. Sci. U.S.A.">
        <title>Linking secondary metabolites to gene clusters through genome sequencing of six diverse Aspergillus species.</title>
        <authorList>
            <person name="Kaerboelling I."/>
            <person name="Vesth T.C."/>
            <person name="Frisvad J.C."/>
            <person name="Nybo J.L."/>
            <person name="Theobald S."/>
            <person name="Kuo A."/>
            <person name="Bowyer P."/>
            <person name="Matsuda Y."/>
            <person name="Mondo S."/>
            <person name="Lyhne E.K."/>
            <person name="Kogle M.E."/>
            <person name="Clum A."/>
            <person name="Lipzen A."/>
            <person name="Salamov A."/>
            <person name="Ngan C.Y."/>
            <person name="Daum C."/>
            <person name="Chiniquy J."/>
            <person name="Barry K."/>
            <person name="LaButti K."/>
            <person name="Haridas S."/>
            <person name="Simmons B.A."/>
            <person name="Magnuson J.K."/>
            <person name="Mortensen U.H."/>
            <person name="Larsen T.O."/>
            <person name="Grigoriev I.V."/>
            <person name="Baker S.E."/>
            <person name="Andersen M.R."/>
        </authorList>
    </citation>
    <scope>NUCLEOTIDE SEQUENCE [LARGE SCALE GENOMIC DNA]</scope>
    <source>
        <strain evidence="4">IBT 16806</strain>
    </source>
</reference>
<keyword evidence="1" id="KW-0378">Hydrolase</keyword>
<evidence type="ECO:0000313" key="3">
    <source>
        <dbReference type="EMBL" id="PKX91477.1"/>
    </source>
</evidence>
<name>A0A2I1C1G1_ASPN1</name>
<dbReference type="RefSeq" id="XP_024680072.1">
    <property type="nucleotide sequence ID" value="XM_024830826.1"/>
</dbReference>
<comment type="caution">
    <text evidence="3">The sequence shown here is derived from an EMBL/GenBank/DDBJ whole genome shotgun (WGS) entry which is preliminary data.</text>
</comment>
<evidence type="ECO:0000256" key="1">
    <source>
        <dbReference type="ARBA" id="ARBA00022801"/>
    </source>
</evidence>
<dbReference type="GO" id="GO:0008081">
    <property type="term" value="F:phosphoric diester hydrolase activity"/>
    <property type="evidence" value="ECO:0007669"/>
    <property type="project" value="TreeGrafter"/>
</dbReference>
<dbReference type="GeneID" id="36538162"/>
<keyword evidence="2" id="KW-0325">Glycoprotein</keyword>
<dbReference type="PANTHER" id="PTHR10340:SF34">
    <property type="entry name" value="SPHINGOMYELIN PHOSPHODIESTERASE"/>
    <property type="match status" value="1"/>
</dbReference>
<dbReference type="InterPro" id="IPR029052">
    <property type="entry name" value="Metallo-depent_PP-like"/>
</dbReference>
<dbReference type="SUPFAM" id="SSF56300">
    <property type="entry name" value="Metallo-dependent phosphatases"/>
    <property type="match status" value="1"/>
</dbReference>
<gene>
    <name evidence="3" type="ORF">P174DRAFT_491441</name>
</gene>
<dbReference type="VEuPathDB" id="FungiDB:P174DRAFT_491441"/>
<evidence type="ECO:0008006" key="5">
    <source>
        <dbReference type="Google" id="ProtNLM"/>
    </source>
</evidence>
<dbReference type="PANTHER" id="PTHR10340">
    <property type="entry name" value="SPHINGOMYELIN PHOSPHODIESTERASE"/>
    <property type="match status" value="1"/>
</dbReference>
<organism evidence="3 4">
    <name type="scientific">Aspergillus novofumigatus (strain IBT 16806)</name>
    <dbReference type="NCBI Taxonomy" id="1392255"/>
    <lineage>
        <taxon>Eukaryota</taxon>
        <taxon>Fungi</taxon>
        <taxon>Dikarya</taxon>
        <taxon>Ascomycota</taxon>
        <taxon>Pezizomycotina</taxon>
        <taxon>Eurotiomycetes</taxon>
        <taxon>Eurotiomycetidae</taxon>
        <taxon>Eurotiales</taxon>
        <taxon>Aspergillaceae</taxon>
        <taxon>Aspergillus</taxon>
        <taxon>Aspergillus subgen. Fumigati</taxon>
    </lineage>
</organism>
<evidence type="ECO:0000313" key="4">
    <source>
        <dbReference type="Proteomes" id="UP000234474"/>
    </source>
</evidence>
<dbReference type="OrthoDB" id="282973at2759"/>
<keyword evidence="4" id="KW-1185">Reference proteome</keyword>
<sequence length="260" mass="29234">METDPSGQLSWLVNELDSAETAGERVWLLGHIPMVSGDAFHDASNHFNQIVQRYDATIGRLVLRPHPKRRVRDCLLQLHRPECADCDDDVVDCSPADSDTGKPDLSRLFGRSGYLWRAGLHRVHRQNVQFDVPEQTYLAEILLHKEAYGSLPSPLSQIARANRLPLSGTMSLRCLRVMIACSRTTYPARAEGGMSPAALVIARHRRSVSCERPRRSTIALRSPRYILSAQNEKIRAAVQRRGVYMAGRFLGVCLPTLRRL</sequence>
<evidence type="ECO:0000256" key="2">
    <source>
        <dbReference type="ARBA" id="ARBA00023180"/>
    </source>
</evidence>
<dbReference type="STRING" id="1392255.A0A2I1C1G1"/>
<dbReference type="Proteomes" id="UP000234474">
    <property type="component" value="Unassembled WGS sequence"/>
</dbReference>
<accession>A0A2I1C1G1</accession>
<protein>
    <recommendedName>
        <fullName evidence="5">Calcineurin-like phosphoesterase domain-containing protein</fullName>
    </recommendedName>
</protein>